<accession>A0ABP8U9S7</accession>
<sequence>MRRITASRGLALLGLGISLPFAASMNIDAEAALIPQRVLTAAPAGDNNHVANGRHNASSVTIRSPSFFRGIQLVGDANVRALTNTNNAFCKKRRHCKIRQRAVIIAH</sequence>
<keyword evidence="1" id="KW-0732">Signal</keyword>
<gene>
    <name evidence="2" type="ORF">GCM10023196_022340</name>
</gene>
<dbReference type="RefSeq" id="WP_345430604.1">
    <property type="nucleotide sequence ID" value="NZ_BAABHK010000002.1"/>
</dbReference>
<organism evidence="2 3">
    <name type="scientific">Actinoallomurus vinaceus</name>
    <dbReference type="NCBI Taxonomy" id="1080074"/>
    <lineage>
        <taxon>Bacteria</taxon>
        <taxon>Bacillati</taxon>
        <taxon>Actinomycetota</taxon>
        <taxon>Actinomycetes</taxon>
        <taxon>Streptosporangiales</taxon>
        <taxon>Thermomonosporaceae</taxon>
        <taxon>Actinoallomurus</taxon>
    </lineage>
</organism>
<proteinExistence type="predicted"/>
<dbReference type="Proteomes" id="UP001501442">
    <property type="component" value="Unassembled WGS sequence"/>
</dbReference>
<evidence type="ECO:0000256" key="1">
    <source>
        <dbReference type="SAM" id="SignalP"/>
    </source>
</evidence>
<reference evidence="3" key="1">
    <citation type="journal article" date="2019" name="Int. J. Syst. Evol. Microbiol.">
        <title>The Global Catalogue of Microorganisms (GCM) 10K type strain sequencing project: providing services to taxonomists for standard genome sequencing and annotation.</title>
        <authorList>
            <consortium name="The Broad Institute Genomics Platform"/>
            <consortium name="The Broad Institute Genome Sequencing Center for Infectious Disease"/>
            <person name="Wu L."/>
            <person name="Ma J."/>
        </authorList>
    </citation>
    <scope>NUCLEOTIDE SEQUENCE [LARGE SCALE GENOMIC DNA]</scope>
    <source>
        <strain evidence="3">JCM 17939</strain>
    </source>
</reference>
<comment type="caution">
    <text evidence="2">The sequence shown here is derived from an EMBL/GenBank/DDBJ whole genome shotgun (WGS) entry which is preliminary data.</text>
</comment>
<keyword evidence="3" id="KW-1185">Reference proteome</keyword>
<evidence type="ECO:0000313" key="3">
    <source>
        <dbReference type="Proteomes" id="UP001501442"/>
    </source>
</evidence>
<feature type="signal peptide" evidence="1">
    <location>
        <begin position="1"/>
        <end position="22"/>
    </location>
</feature>
<name>A0ABP8U9S7_9ACTN</name>
<evidence type="ECO:0000313" key="2">
    <source>
        <dbReference type="EMBL" id="GAA4623966.1"/>
    </source>
</evidence>
<feature type="chain" id="PRO_5046379742" evidence="1">
    <location>
        <begin position="23"/>
        <end position="107"/>
    </location>
</feature>
<dbReference type="EMBL" id="BAABHK010000002">
    <property type="protein sequence ID" value="GAA4623966.1"/>
    <property type="molecule type" value="Genomic_DNA"/>
</dbReference>
<protein>
    <submittedName>
        <fullName evidence="2">Uncharacterized protein</fullName>
    </submittedName>
</protein>